<accession>A0ABD5MTG8</accession>
<evidence type="ECO:0000256" key="2">
    <source>
        <dbReference type="SAM" id="Phobius"/>
    </source>
</evidence>
<feature type="transmembrane region" description="Helical" evidence="2">
    <location>
        <begin position="88"/>
        <end position="107"/>
    </location>
</feature>
<organism evidence="3 4">
    <name type="scientific">Halobaculum roseum</name>
    <dbReference type="NCBI Taxonomy" id="2175149"/>
    <lineage>
        <taxon>Archaea</taxon>
        <taxon>Methanobacteriati</taxon>
        <taxon>Methanobacteriota</taxon>
        <taxon>Stenosarchaea group</taxon>
        <taxon>Halobacteria</taxon>
        <taxon>Halobacteriales</taxon>
        <taxon>Haloferacaceae</taxon>
        <taxon>Halobaculum</taxon>
    </lineage>
</organism>
<feature type="transmembrane region" description="Helical" evidence="2">
    <location>
        <begin position="33"/>
        <end position="54"/>
    </location>
</feature>
<evidence type="ECO:0000313" key="3">
    <source>
        <dbReference type="EMBL" id="MFB9825740.1"/>
    </source>
</evidence>
<name>A0ABD5MTG8_9EURY</name>
<dbReference type="RefSeq" id="WP_222921558.1">
    <property type="nucleotide sequence ID" value="NZ_CP082286.1"/>
</dbReference>
<dbReference type="EMBL" id="JBHMAJ010000010">
    <property type="protein sequence ID" value="MFB9825740.1"/>
    <property type="molecule type" value="Genomic_DNA"/>
</dbReference>
<keyword evidence="2" id="KW-1133">Transmembrane helix</keyword>
<evidence type="ECO:0000256" key="1">
    <source>
        <dbReference type="SAM" id="MobiDB-lite"/>
    </source>
</evidence>
<protein>
    <submittedName>
        <fullName evidence="3">Uncharacterized protein</fullName>
    </submittedName>
</protein>
<proteinExistence type="predicted"/>
<feature type="transmembrane region" description="Helical" evidence="2">
    <location>
        <begin position="151"/>
        <end position="169"/>
    </location>
</feature>
<keyword evidence="2" id="KW-0472">Membrane</keyword>
<reference evidence="3" key="1">
    <citation type="submission" date="2024-09" db="EMBL/GenBank/DDBJ databases">
        <authorList>
            <person name="Sun Q."/>
        </authorList>
    </citation>
    <scope>NUCLEOTIDE SEQUENCE [LARGE SCALE GENOMIC DNA]</scope>
    <source>
        <strain evidence="3">JCM 31273</strain>
    </source>
</reference>
<keyword evidence="2" id="KW-0812">Transmembrane</keyword>
<comment type="caution">
    <text evidence="3">The sequence shown here is derived from an EMBL/GenBank/DDBJ whole genome shotgun (WGS) entry which is preliminary data.</text>
</comment>
<sequence>MGSEPSTESTSAGDRNTNDACAPHRRPYAVATLLRDWVVAVAVVAGLYGLLYAIPVPPFGVPGYLLIVAFDRLETVLPAFSSSTAYDAAFAGFLGTLAVVASLGASWSRSRGAAGGRSVAAGAAVTVVGVVGAALWSTVFLRFAGGDYTPLLVVGATTVLLLFAGRYLAVGRFGRRLA</sequence>
<dbReference type="Proteomes" id="UP001589595">
    <property type="component" value="Unassembled WGS sequence"/>
</dbReference>
<dbReference type="GeneID" id="67211720"/>
<keyword evidence="4" id="KW-1185">Reference proteome</keyword>
<gene>
    <name evidence="3" type="ORF">ACFFOL_16345</name>
</gene>
<feature type="compositionally biased region" description="Polar residues" evidence="1">
    <location>
        <begin position="1"/>
        <end position="19"/>
    </location>
</feature>
<feature type="transmembrane region" description="Helical" evidence="2">
    <location>
        <begin position="119"/>
        <end position="139"/>
    </location>
</feature>
<dbReference type="AlphaFoldDB" id="A0ABD5MTG8"/>
<feature type="region of interest" description="Disordered" evidence="1">
    <location>
        <begin position="1"/>
        <end position="20"/>
    </location>
</feature>
<evidence type="ECO:0000313" key="4">
    <source>
        <dbReference type="Proteomes" id="UP001589595"/>
    </source>
</evidence>